<name>A0A225V2U5_9STRA</name>
<evidence type="ECO:0000313" key="2">
    <source>
        <dbReference type="EMBL" id="OWY98719.1"/>
    </source>
</evidence>
<organism evidence="2 3">
    <name type="scientific">Phytophthora megakarya</name>
    <dbReference type="NCBI Taxonomy" id="4795"/>
    <lineage>
        <taxon>Eukaryota</taxon>
        <taxon>Sar</taxon>
        <taxon>Stramenopiles</taxon>
        <taxon>Oomycota</taxon>
        <taxon>Peronosporomycetes</taxon>
        <taxon>Peronosporales</taxon>
        <taxon>Peronosporaceae</taxon>
        <taxon>Phytophthora</taxon>
    </lineage>
</organism>
<evidence type="ECO:0000313" key="3">
    <source>
        <dbReference type="Proteomes" id="UP000198211"/>
    </source>
</evidence>
<protein>
    <submittedName>
        <fullName evidence="2">Uncharacterized protein</fullName>
    </submittedName>
</protein>
<comment type="caution">
    <text evidence="2">The sequence shown here is derived from an EMBL/GenBank/DDBJ whole genome shotgun (WGS) entry which is preliminary data.</text>
</comment>
<evidence type="ECO:0000256" key="1">
    <source>
        <dbReference type="SAM" id="MobiDB-lite"/>
    </source>
</evidence>
<accession>A0A225V2U5</accession>
<sequence>MEIEHRIVNAKEALDGAGSFVRSAICTSRLRSGVTRVRDSGLVVGYKWDQEIQIGRLDVNVGGTNEAIEYAPDCTQDVAVEVYALQPCTSLVMAQEMMQQHQWVYNVFNGVDQTAIHDTRKIPSNIGANFATRLRRFDITRLSIRHILDYVFYKEGGRPSPAVVVFGDVAERSSGDTTSTPRRRHFGFSTAKSILRDGLSDSEDGENSSDEDVRTREP</sequence>
<gene>
    <name evidence="2" type="ORF">PHMEG_00030448</name>
</gene>
<dbReference type="EMBL" id="NBNE01009142">
    <property type="protein sequence ID" value="OWY98719.1"/>
    <property type="molecule type" value="Genomic_DNA"/>
</dbReference>
<feature type="compositionally biased region" description="Acidic residues" evidence="1">
    <location>
        <begin position="200"/>
        <end position="210"/>
    </location>
</feature>
<proteinExistence type="predicted"/>
<keyword evidence="3" id="KW-1185">Reference proteome</keyword>
<dbReference type="OrthoDB" id="127753at2759"/>
<reference evidence="3" key="1">
    <citation type="submission" date="2017-03" db="EMBL/GenBank/DDBJ databases">
        <title>Phytopthora megakarya and P. palmivora, two closely related causual agents of cacao black pod achieved similar genome size and gene model numbers by different mechanisms.</title>
        <authorList>
            <person name="Ali S."/>
            <person name="Shao J."/>
            <person name="Larry D.J."/>
            <person name="Kronmiller B."/>
            <person name="Shen D."/>
            <person name="Strem M.D."/>
            <person name="Melnick R.L."/>
            <person name="Guiltinan M.J."/>
            <person name="Tyler B.M."/>
            <person name="Meinhardt L.W."/>
            <person name="Bailey B.A."/>
        </authorList>
    </citation>
    <scope>NUCLEOTIDE SEQUENCE [LARGE SCALE GENOMIC DNA]</scope>
    <source>
        <strain evidence="3">zdho120</strain>
    </source>
</reference>
<dbReference type="Proteomes" id="UP000198211">
    <property type="component" value="Unassembled WGS sequence"/>
</dbReference>
<feature type="region of interest" description="Disordered" evidence="1">
    <location>
        <begin position="172"/>
        <end position="218"/>
    </location>
</feature>
<dbReference type="AlphaFoldDB" id="A0A225V2U5"/>